<dbReference type="AlphaFoldDB" id="A0AAP0AW53"/>
<dbReference type="GO" id="GO:0009664">
    <property type="term" value="P:plant-type cell wall organization"/>
    <property type="evidence" value="ECO:0007669"/>
    <property type="project" value="InterPro"/>
</dbReference>
<dbReference type="PRINTS" id="PR01225">
    <property type="entry name" value="EXPANSNFAMLY"/>
</dbReference>
<dbReference type="PROSITE" id="PS50843">
    <property type="entry name" value="EXPANSIN_CBD"/>
    <property type="match status" value="1"/>
</dbReference>
<dbReference type="InterPro" id="IPR002963">
    <property type="entry name" value="Expansin"/>
</dbReference>
<keyword evidence="3 6" id="KW-0964">Secreted</keyword>
<comment type="caution">
    <text evidence="9">The sequence shown here is derived from an EMBL/GenBank/DDBJ whole genome shotgun (WGS) entry which is preliminary data.</text>
</comment>
<comment type="similarity">
    <text evidence="1 6">Belongs to the expansin family. Expansin A subfamily.</text>
</comment>
<name>A0AAP0AW53_9ASPA</name>
<evidence type="ECO:0000256" key="4">
    <source>
        <dbReference type="ARBA" id="ARBA00022729"/>
    </source>
</evidence>
<feature type="signal peptide" evidence="6">
    <location>
        <begin position="1"/>
        <end position="19"/>
    </location>
</feature>
<evidence type="ECO:0000259" key="8">
    <source>
        <dbReference type="PROSITE" id="PS50843"/>
    </source>
</evidence>
<proteinExistence type="inferred from homology"/>
<evidence type="ECO:0000313" key="10">
    <source>
        <dbReference type="Proteomes" id="UP001418222"/>
    </source>
</evidence>
<sequence>MDIPAISAILLLSLSLSLADGTGIIGGEWTLATATYTRRSQAGGGACGYSWEAEQRPESVFELGRNTAAVSGELFRRGGACGSCFELRCVDHILYCNHGSPSVVVTIVDFCAPDYGLPSDDGGWCNFPRHHFDLSLPAFSSIAIAVADIVPVQYRRVQCERSGRIRFAIRGRAYFYEVLITNVGFDGEVAEVKVKGTRTGWIPMGRNWGQNWHCNADLSGQALSFELKGSGGRSLTSYNVVPSTWIFGQTFEGKQFENY</sequence>
<evidence type="ECO:0000256" key="6">
    <source>
        <dbReference type="RuleBase" id="RU365023"/>
    </source>
</evidence>
<reference evidence="9 10" key="1">
    <citation type="journal article" date="2022" name="Nat. Plants">
        <title>Genomes of leafy and leafless Platanthera orchids illuminate the evolution of mycoheterotrophy.</title>
        <authorList>
            <person name="Li M.H."/>
            <person name="Liu K.W."/>
            <person name="Li Z."/>
            <person name="Lu H.C."/>
            <person name="Ye Q.L."/>
            <person name="Zhang D."/>
            <person name="Wang J.Y."/>
            <person name="Li Y.F."/>
            <person name="Zhong Z.M."/>
            <person name="Liu X."/>
            <person name="Yu X."/>
            <person name="Liu D.K."/>
            <person name="Tu X.D."/>
            <person name="Liu B."/>
            <person name="Hao Y."/>
            <person name="Liao X.Y."/>
            <person name="Jiang Y.T."/>
            <person name="Sun W.H."/>
            <person name="Chen J."/>
            <person name="Chen Y.Q."/>
            <person name="Ai Y."/>
            <person name="Zhai J.W."/>
            <person name="Wu S.S."/>
            <person name="Zhou Z."/>
            <person name="Hsiao Y.Y."/>
            <person name="Wu W.L."/>
            <person name="Chen Y.Y."/>
            <person name="Lin Y.F."/>
            <person name="Hsu J.L."/>
            <person name="Li C.Y."/>
            <person name="Wang Z.W."/>
            <person name="Zhao X."/>
            <person name="Zhong W.Y."/>
            <person name="Ma X.K."/>
            <person name="Ma L."/>
            <person name="Huang J."/>
            <person name="Chen G.Z."/>
            <person name="Huang M.Z."/>
            <person name="Huang L."/>
            <person name="Peng D.H."/>
            <person name="Luo Y.B."/>
            <person name="Zou S.Q."/>
            <person name="Chen S.P."/>
            <person name="Lan S."/>
            <person name="Tsai W.C."/>
            <person name="Van de Peer Y."/>
            <person name="Liu Z.J."/>
        </authorList>
    </citation>
    <scope>NUCLEOTIDE SEQUENCE [LARGE SCALE GENOMIC DNA]</scope>
    <source>
        <strain evidence="9">Lor287</strain>
    </source>
</reference>
<dbReference type="InterPro" id="IPR007117">
    <property type="entry name" value="Expansin_CBD"/>
</dbReference>
<feature type="chain" id="PRO_5042661388" description="Expansin" evidence="6">
    <location>
        <begin position="20"/>
        <end position="259"/>
    </location>
</feature>
<keyword evidence="6" id="KW-0961">Cell wall biogenesis/degradation</keyword>
<dbReference type="Proteomes" id="UP001418222">
    <property type="component" value="Unassembled WGS sequence"/>
</dbReference>
<feature type="domain" description="Expansin-like CBD" evidence="8">
    <location>
        <begin position="174"/>
        <end position="253"/>
    </location>
</feature>
<keyword evidence="4 6" id="KW-0732">Signal</keyword>
<dbReference type="CDD" id="cd22274">
    <property type="entry name" value="DPBB_EXPA_N"/>
    <property type="match status" value="1"/>
</dbReference>
<dbReference type="Gene3D" id="2.40.40.10">
    <property type="entry name" value="RlpA-like domain"/>
    <property type="match status" value="1"/>
</dbReference>
<dbReference type="SMART" id="SM00837">
    <property type="entry name" value="DPBB_1"/>
    <property type="match status" value="1"/>
</dbReference>
<evidence type="ECO:0000259" key="7">
    <source>
        <dbReference type="PROSITE" id="PS50842"/>
    </source>
</evidence>
<dbReference type="PROSITE" id="PS50842">
    <property type="entry name" value="EXPANSIN_EG45"/>
    <property type="match status" value="1"/>
</dbReference>
<dbReference type="InterPro" id="IPR007118">
    <property type="entry name" value="Expan_Lol_pI"/>
</dbReference>
<evidence type="ECO:0000256" key="1">
    <source>
        <dbReference type="ARBA" id="ARBA00005392"/>
    </source>
</evidence>
<dbReference type="Pfam" id="PF01357">
    <property type="entry name" value="Expansin_C"/>
    <property type="match status" value="1"/>
</dbReference>
<evidence type="ECO:0000313" key="9">
    <source>
        <dbReference type="EMBL" id="KAK8916836.1"/>
    </source>
</evidence>
<dbReference type="InterPro" id="IPR009009">
    <property type="entry name" value="RlpA-like_DPBB"/>
</dbReference>
<comment type="subcellular location">
    <subcellularLocation>
        <location evidence="6">Secreted</location>
        <location evidence="6">Cell wall</location>
    </subcellularLocation>
    <subcellularLocation>
        <location evidence="6">Membrane</location>
        <topology evidence="6">Peripheral membrane protein</topology>
    </subcellularLocation>
</comment>
<evidence type="ECO:0000256" key="2">
    <source>
        <dbReference type="ARBA" id="ARBA00022512"/>
    </source>
</evidence>
<dbReference type="GO" id="GO:0005576">
    <property type="term" value="C:extracellular region"/>
    <property type="evidence" value="ECO:0007669"/>
    <property type="project" value="InterPro"/>
</dbReference>
<keyword evidence="10" id="KW-1185">Reference proteome</keyword>
<accession>A0AAP0AW53</accession>
<protein>
    <recommendedName>
        <fullName evidence="6">Expansin</fullName>
    </recommendedName>
</protein>
<dbReference type="InterPro" id="IPR007112">
    <property type="entry name" value="Expansin/allergen_DPBB_dom"/>
</dbReference>
<keyword evidence="5" id="KW-0472">Membrane</keyword>
<organism evidence="9 10">
    <name type="scientific">Platanthera zijinensis</name>
    <dbReference type="NCBI Taxonomy" id="2320716"/>
    <lineage>
        <taxon>Eukaryota</taxon>
        <taxon>Viridiplantae</taxon>
        <taxon>Streptophyta</taxon>
        <taxon>Embryophyta</taxon>
        <taxon>Tracheophyta</taxon>
        <taxon>Spermatophyta</taxon>
        <taxon>Magnoliopsida</taxon>
        <taxon>Liliopsida</taxon>
        <taxon>Asparagales</taxon>
        <taxon>Orchidaceae</taxon>
        <taxon>Orchidoideae</taxon>
        <taxon>Orchideae</taxon>
        <taxon>Orchidinae</taxon>
        <taxon>Platanthera</taxon>
    </lineage>
</organism>
<keyword evidence="2 6" id="KW-0134">Cell wall</keyword>
<dbReference type="PRINTS" id="PR01226">
    <property type="entry name" value="EXPANSIN"/>
</dbReference>
<gene>
    <name evidence="9" type="primary">EXPA16</name>
    <name evidence="9" type="ORF">KSP39_PZI023059</name>
</gene>
<evidence type="ECO:0000256" key="5">
    <source>
        <dbReference type="ARBA" id="ARBA00023136"/>
    </source>
</evidence>
<dbReference type="PANTHER" id="PTHR31867">
    <property type="entry name" value="EXPANSIN-A15"/>
    <property type="match status" value="1"/>
</dbReference>
<feature type="domain" description="Expansin-like EG45" evidence="7">
    <location>
        <begin position="44"/>
        <end position="164"/>
    </location>
</feature>
<dbReference type="Pfam" id="PF03330">
    <property type="entry name" value="DPBB_1"/>
    <property type="match status" value="1"/>
</dbReference>
<dbReference type="InterPro" id="IPR036749">
    <property type="entry name" value="Expansin_CBD_sf"/>
</dbReference>
<dbReference type="InterPro" id="IPR036908">
    <property type="entry name" value="RlpA-like_sf"/>
</dbReference>
<dbReference type="GO" id="GO:0016020">
    <property type="term" value="C:membrane"/>
    <property type="evidence" value="ECO:0007669"/>
    <property type="project" value="UniProtKB-SubCell"/>
</dbReference>
<evidence type="ECO:0000256" key="3">
    <source>
        <dbReference type="ARBA" id="ARBA00022525"/>
    </source>
</evidence>
<dbReference type="EMBL" id="JBBWWQ010000020">
    <property type="protein sequence ID" value="KAK8916836.1"/>
    <property type="molecule type" value="Genomic_DNA"/>
</dbReference>
<dbReference type="Gene3D" id="2.60.40.760">
    <property type="entry name" value="Expansin, cellulose-binding-like domain"/>
    <property type="match status" value="1"/>
</dbReference>
<comment type="function">
    <text evidence="6">Causes loosening and extension of plant cell walls by disrupting non-covalent bonding between cellulose microfibrils and matrix glucans. No enzymatic activity has been found.</text>
</comment>
<dbReference type="SUPFAM" id="SSF50685">
    <property type="entry name" value="Barwin-like endoglucanases"/>
    <property type="match status" value="1"/>
</dbReference>
<dbReference type="SUPFAM" id="SSF49590">
    <property type="entry name" value="PHL pollen allergen"/>
    <property type="match status" value="1"/>
</dbReference>